<dbReference type="Pfam" id="PF03279">
    <property type="entry name" value="Lip_A_acyltrans"/>
    <property type="match status" value="1"/>
</dbReference>
<evidence type="ECO:0000256" key="2">
    <source>
        <dbReference type="ARBA" id="ARBA00022475"/>
    </source>
</evidence>
<keyword evidence="5" id="KW-0472">Membrane</keyword>
<dbReference type="GO" id="GO:0005886">
    <property type="term" value="C:plasma membrane"/>
    <property type="evidence" value="ECO:0007669"/>
    <property type="project" value="UniProtKB-SubCell"/>
</dbReference>
<proteinExistence type="predicted"/>
<reference evidence="7" key="1">
    <citation type="submission" date="2019-08" db="EMBL/GenBank/DDBJ databases">
        <authorList>
            <person name="Kucharzyk K."/>
            <person name="Murdoch R.W."/>
            <person name="Higgins S."/>
            <person name="Loffler F."/>
        </authorList>
    </citation>
    <scope>NUCLEOTIDE SEQUENCE</scope>
</reference>
<evidence type="ECO:0000313" key="7">
    <source>
        <dbReference type="EMBL" id="MPN41817.1"/>
    </source>
</evidence>
<dbReference type="CDD" id="cd07984">
    <property type="entry name" value="LPLAT_LABLAT-like"/>
    <property type="match status" value="1"/>
</dbReference>
<name>A0A645HSA5_9ZZZZ</name>
<evidence type="ECO:0000256" key="6">
    <source>
        <dbReference type="ARBA" id="ARBA00023315"/>
    </source>
</evidence>
<dbReference type="EMBL" id="VSSQ01099109">
    <property type="protein sequence ID" value="MPN41817.1"/>
    <property type="molecule type" value="Genomic_DNA"/>
</dbReference>
<comment type="subcellular location">
    <subcellularLocation>
        <location evidence="1">Cell inner membrane</location>
    </subcellularLocation>
</comment>
<accession>A0A645HSA5</accession>
<dbReference type="EC" id="2.3.1.241" evidence="7"/>
<evidence type="ECO:0000256" key="3">
    <source>
        <dbReference type="ARBA" id="ARBA00022519"/>
    </source>
</evidence>
<protein>
    <submittedName>
        <fullName evidence="7">Lipid A biosynthesis lauroyltransferase</fullName>
        <ecNumber evidence="7">2.3.1.241</ecNumber>
    </submittedName>
</protein>
<dbReference type="GO" id="GO:1901137">
    <property type="term" value="P:carbohydrate derivative biosynthetic process"/>
    <property type="evidence" value="ECO:0007669"/>
    <property type="project" value="UniProtKB-ARBA"/>
</dbReference>
<keyword evidence="3" id="KW-0997">Cell inner membrane</keyword>
<keyword evidence="4 7" id="KW-0808">Transferase</keyword>
<keyword evidence="6 7" id="KW-0012">Acyltransferase</keyword>
<dbReference type="InterPro" id="IPR004960">
    <property type="entry name" value="LipA_acyltrans"/>
</dbReference>
<dbReference type="PANTHER" id="PTHR30606">
    <property type="entry name" value="LIPID A BIOSYNTHESIS LAUROYL ACYLTRANSFERASE"/>
    <property type="match status" value="1"/>
</dbReference>
<dbReference type="PANTHER" id="PTHR30606:SF10">
    <property type="entry name" value="PHOSPHATIDYLINOSITOL MANNOSIDE ACYLTRANSFERASE"/>
    <property type="match status" value="1"/>
</dbReference>
<dbReference type="GO" id="GO:0008610">
    <property type="term" value="P:lipid biosynthetic process"/>
    <property type="evidence" value="ECO:0007669"/>
    <property type="project" value="UniProtKB-ARBA"/>
</dbReference>
<organism evidence="7">
    <name type="scientific">bioreactor metagenome</name>
    <dbReference type="NCBI Taxonomy" id="1076179"/>
    <lineage>
        <taxon>unclassified sequences</taxon>
        <taxon>metagenomes</taxon>
        <taxon>ecological metagenomes</taxon>
    </lineage>
</organism>
<dbReference type="AlphaFoldDB" id="A0A645HSA5"/>
<sequence length="148" mass="16920">MLDALKEGYVIGTLIDQNSRVRDGGIFVNIFGLPVPVSRAPAMLARKSGRFIAVGTTLRDGMRFKGILRTLPKPSSEYETDEELIQAVTNVTEELIRLAPEQYLWMYKRFQYIPPETPEEIVKRFPPYARIADERFYSKPAARKNPRG</sequence>
<evidence type="ECO:0000256" key="4">
    <source>
        <dbReference type="ARBA" id="ARBA00022679"/>
    </source>
</evidence>
<dbReference type="GO" id="GO:0008913">
    <property type="term" value="F:Kdo2-lipid IVA acyltransferase activity"/>
    <property type="evidence" value="ECO:0007669"/>
    <property type="project" value="UniProtKB-EC"/>
</dbReference>
<comment type="caution">
    <text evidence="7">The sequence shown here is derived from an EMBL/GenBank/DDBJ whole genome shotgun (WGS) entry which is preliminary data.</text>
</comment>
<gene>
    <name evidence="7" type="primary">lpxL_14</name>
    <name evidence="7" type="ORF">SDC9_189372</name>
</gene>
<evidence type="ECO:0000256" key="1">
    <source>
        <dbReference type="ARBA" id="ARBA00004533"/>
    </source>
</evidence>
<keyword evidence="2" id="KW-1003">Cell membrane</keyword>
<evidence type="ECO:0000256" key="5">
    <source>
        <dbReference type="ARBA" id="ARBA00023136"/>
    </source>
</evidence>